<accession>A0ABD2VV35</accession>
<keyword evidence="2" id="KW-1185">Reference proteome</keyword>
<reference evidence="1 2" key="1">
    <citation type="journal article" date="2024" name="bioRxiv">
        <title>A reference genome for Trichogramma kaykai: A tiny desert-dwelling parasitoid wasp with competing sex-ratio distorters.</title>
        <authorList>
            <person name="Culotta J."/>
            <person name="Lindsey A.R."/>
        </authorList>
    </citation>
    <scope>NUCLEOTIDE SEQUENCE [LARGE SCALE GENOMIC DNA]</scope>
    <source>
        <strain evidence="1 2">KSX58</strain>
    </source>
</reference>
<dbReference type="Proteomes" id="UP001627154">
    <property type="component" value="Unassembled WGS sequence"/>
</dbReference>
<proteinExistence type="predicted"/>
<name>A0ABD2VV35_9HYME</name>
<dbReference type="EMBL" id="JBJJXI010000175">
    <property type="protein sequence ID" value="KAL3384361.1"/>
    <property type="molecule type" value="Genomic_DNA"/>
</dbReference>
<comment type="caution">
    <text evidence="1">The sequence shown here is derived from an EMBL/GenBank/DDBJ whole genome shotgun (WGS) entry which is preliminary data.</text>
</comment>
<evidence type="ECO:0000313" key="1">
    <source>
        <dbReference type="EMBL" id="KAL3384361.1"/>
    </source>
</evidence>
<evidence type="ECO:0000313" key="2">
    <source>
        <dbReference type="Proteomes" id="UP001627154"/>
    </source>
</evidence>
<dbReference type="AlphaFoldDB" id="A0ABD2VV35"/>
<gene>
    <name evidence="1" type="ORF">TKK_019955</name>
</gene>
<protein>
    <submittedName>
        <fullName evidence="1">Uncharacterized protein</fullName>
    </submittedName>
</protein>
<organism evidence="1 2">
    <name type="scientific">Trichogramma kaykai</name>
    <dbReference type="NCBI Taxonomy" id="54128"/>
    <lineage>
        <taxon>Eukaryota</taxon>
        <taxon>Metazoa</taxon>
        <taxon>Ecdysozoa</taxon>
        <taxon>Arthropoda</taxon>
        <taxon>Hexapoda</taxon>
        <taxon>Insecta</taxon>
        <taxon>Pterygota</taxon>
        <taxon>Neoptera</taxon>
        <taxon>Endopterygota</taxon>
        <taxon>Hymenoptera</taxon>
        <taxon>Apocrita</taxon>
        <taxon>Proctotrupomorpha</taxon>
        <taxon>Chalcidoidea</taxon>
        <taxon>Trichogrammatidae</taxon>
        <taxon>Trichogramma</taxon>
    </lineage>
</organism>
<sequence length="134" mass="15603">MTLNLVLYTCTWRLQQQPQRVLQNIGFHHVYIRARIVRDYETAARCSALQMCGSPRDRNIARCSATRLHYVYKSRVHGTTERSRERPATIEKRGLGAFPRPARAVRARSRLQFARALLAHITADVSERDIPRRF</sequence>